<dbReference type="eggNOG" id="COG5005">
    <property type="taxonomic scope" value="Bacteria"/>
</dbReference>
<name>E6VU97_PSEA9</name>
<reference evidence="1 2" key="2">
    <citation type="journal article" date="2014" name="Genome Announc.">
        <title>Complete Genome Sequence of the Subsurface, Mesophilic Sulfate-Reducing Bacterium Desulfovibrio aespoeensis Aspo-2.</title>
        <authorList>
            <person name="Pedersen K."/>
            <person name="Bengtsson A."/>
            <person name="Edlund J."/>
            <person name="Rabe L."/>
            <person name="Hazen T."/>
            <person name="Chakraborty R."/>
            <person name="Goodwin L."/>
            <person name="Shapiro N."/>
        </authorList>
    </citation>
    <scope>NUCLEOTIDE SEQUENCE [LARGE SCALE GENOMIC DNA]</scope>
    <source>
        <strain evidence="2">ATCC 700646 / DSM 10631 / Aspo-2</strain>
    </source>
</reference>
<dbReference type="EMBL" id="CP002431">
    <property type="protein sequence ID" value="ADU63404.1"/>
    <property type="molecule type" value="Genomic_DNA"/>
</dbReference>
<dbReference type="Proteomes" id="UP000002191">
    <property type="component" value="Chromosome"/>
</dbReference>
<proteinExistence type="predicted"/>
<sequence>MSVSLRVDDAGLTRLAERIKSLGAADTRALMDDLGAEVASQTQRRIDTEKTTPDGQRWQPWSESYARTRHGNQSLLVARGGLWDSIQHVVGLDGRSVDIGSNLVYAATHQLGLDMSIVGSRRRVTIAARTYLGLSIENEADLEAIMDDFATRTMEDI</sequence>
<gene>
    <name evidence="1" type="ordered locus">Daes_2399</name>
</gene>
<protein>
    <submittedName>
        <fullName evidence="1">Phage virion morphogenesis protein</fullName>
    </submittedName>
</protein>
<dbReference type="NCBIfam" id="TIGR01635">
    <property type="entry name" value="tail_comp_S"/>
    <property type="match status" value="1"/>
</dbReference>
<accession>E6VU97</accession>
<keyword evidence="2" id="KW-1185">Reference proteome</keyword>
<dbReference type="KEGG" id="das:Daes_2399"/>
<evidence type="ECO:0000313" key="1">
    <source>
        <dbReference type="EMBL" id="ADU63404.1"/>
    </source>
</evidence>
<dbReference type="RefSeq" id="WP_013515316.1">
    <property type="nucleotide sequence ID" value="NC_014844.1"/>
</dbReference>
<reference evidence="2" key="1">
    <citation type="submission" date="2010-12" db="EMBL/GenBank/DDBJ databases">
        <title>Complete sequence of Desulfovibrio aespoeensis Aspo-2.</title>
        <authorList>
            <consortium name="US DOE Joint Genome Institute"/>
            <person name="Lucas S."/>
            <person name="Copeland A."/>
            <person name="Lapidus A."/>
            <person name="Cheng J.-F."/>
            <person name="Goodwin L."/>
            <person name="Pitluck S."/>
            <person name="Chertkov O."/>
            <person name="Misra M."/>
            <person name="Detter J.C."/>
            <person name="Han C."/>
            <person name="Tapia R."/>
            <person name="Land M."/>
            <person name="Hauser L."/>
            <person name="Kyrpides N."/>
            <person name="Ivanova N."/>
            <person name="Ovchinnikova G."/>
            <person name="Pedersen K."/>
            <person name="Jagevall S."/>
            <person name="Hazen T."/>
            <person name="Woyke T."/>
        </authorList>
    </citation>
    <scope>NUCLEOTIDE SEQUENCE [LARGE SCALE GENOMIC DNA]</scope>
    <source>
        <strain evidence="2">ATCC 700646 / DSM 10631 / Aspo-2</strain>
    </source>
</reference>
<dbReference type="Pfam" id="PF05069">
    <property type="entry name" value="Phage_tail_S"/>
    <property type="match status" value="1"/>
</dbReference>
<dbReference type="HOGENOM" id="CLU_117141_2_0_7"/>
<evidence type="ECO:0000313" key="2">
    <source>
        <dbReference type="Proteomes" id="UP000002191"/>
    </source>
</evidence>
<dbReference type="InterPro" id="IPR006522">
    <property type="entry name" value="Phage_virion_morphogenesis"/>
</dbReference>
<dbReference type="OrthoDB" id="1807756at2"/>
<dbReference type="AlphaFoldDB" id="E6VU97"/>
<dbReference type="STRING" id="643562.Daes_2399"/>
<organism evidence="1 2">
    <name type="scientific">Pseudodesulfovibrio aespoeensis (strain ATCC 700646 / DSM 10631 / Aspo-2)</name>
    <name type="common">Desulfovibrio aespoeensis</name>
    <dbReference type="NCBI Taxonomy" id="643562"/>
    <lineage>
        <taxon>Bacteria</taxon>
        <taxon>Pseudomonadati</taxon>
        <taxon>Thermodesulfobacteriota</taxon>
        <taxon>Desulfovibrionia</taxon>
        <taxon>Desulfovibrionales</taxon>
        <taxon>Desulfovibrionaceae</taxon>
    </lineage>
</organism>